<dbReference type="GO" id="GO:0022857">
    <property type="term" value="F:transmembrane transporter activity"/>
    <property type="evidence" value="ECO:0007669"/>
    <property type="project" value="TreeGrafter"/>
</dbReference>
<accession>A0A8H3U1J1</accession>
<comment type="caution">
    <text evidence="7">The sequence shown here is derived from an EMBL/GenBank/DDBJ whole genome shotgun (WGS) entry which is preliminary data.</text>
</comment>
<evidence type="ECO:0000256" key="3">
    <source>
        <dbReference type="ARBA" id="ARBA00022692"/>
    </source>
</evidence>
<evidence type="ECO:0000256" key="4">
    <source>
        <dbReference type="ARBA" id="ARBA00022989"/>
    </source>
</evidence>
<dbReference type="GO" id="GO:0016020">
    <property type="term" value="C:membrane"/>
    <property type="evidence" value="ECO:0007669"/>
    <property type="project" value="UniProtKB-SubCell"/>
</dbReference>
<feature type="transmembrane region" description="Helical" evidence="6">
    <location>
        <begin position="28"/>
        <end position="46"/>
    </location>
</feature>
<dbReference type="SUPFAM" id="SSF103473">
    <property type="entry name" value="MFS general substrate transporter"/>
    <property type="match status" value="1"/>
</dbReference>
<evidence type="ECO:0000256" key="2">
    <source>
        <dbReference type="ARBA" id="ARBA00022448"/>
    </source>
</evidence>
<evidence type="ECO:0000313" key="7">
    <source>
        <dbReference type="EMBL" id="KAE9961365.1"/>
    </source>
</evidence>
<evidence type="ECO:0000256" key="1">
    <source>
        <dbReference type="ARBA" id="ARBA00004141"/>
    </source>
</evidence>
<name>A0A8H3U1J1_VENIN</name>
<proteinExistence type="predicted"/>
<evidence type="ECO:0000256" key="6">
    <source>
        <dbReference type="SAM" id="Phobius"/>
    </source>
</evidence>
<gene>
    <name evidence="7" type="ORF">BLS_002336</name>
</gene>
<protein>
    <recommendedName>
        <fullName evidence="9">Allantoate permease</fullName>
    </recommendedName>
</protein>
<dbReference type="InterPro" id="IPR036259">
    <property type="entry name" value="MFS_trans_sf"/>
</dbReference>
<dbReference type="PANTHER" id="PTHR43791">
    <property type="entry name" value="PERMEASE-RELATED"/>
    <property type="match status" value="1"/>
</dbReference>
<organism evidence="7 8">
    <name type="scientific">Venturia inaequalis</name>
    <name type="common">Apple scab fungus</name>
    <dbReference type="NCBI Taxonomy" id="5025"/>
    <lineage>
        <taxon>Eukaryota</taxon>
        <taxon>Fungi</taxon>
        <taxon>Dikarya</taxon>
        <taxon>Ascomycota</taxon>
        <taxon>Pezizomycotina</taxon>
        <taxon>Dothideomycetes</taxon>
        <taxon>Pleosporomycetidae</taxon>
        <taxon>Venturiales</taxon>
        <taxon>Venturiaceae</taxon>
        <taxon>Venturia</taxon>
    </lineage>
</organism>
<dbReference type="Proteomes" id="UP000433883">
    <property type="component" value="Unassembled WGS sequence"/>
</dbReference>
<dbReference type="AlphaFoldDB" id="A0A8H3U1J1"/>
<keyword evidence="4 6" id="KW-1133">Transmembrane helix</keyword>
<comment type="subcellular location">
    <subcellularLocation>
        <location evidence="1">Membrane</location>
        <topology evidence="1">Multi-pass membrane protein</topology>
    </subcellularLocation>
</comment>
<keyword evidence="5 6" id="KW-0472">Membrane</keyword>
<dbReference type="EMBL" id="WNWQ01001650">
    <property type="protein sequence ID" value="KAE9961365.1"/>
    <property type="molecule type" value="Genomic_DNA"/>
</dbReference>
<keyword evidence="3 6" id="KW-0812">Transmembrane</keyword>
<feature type="transmembrane region" description="Helical" evidence="6">
    <location>
        <begin position="90"/>
        <end position="111"/>
    </location>
</feature>
<evidence type="ECO:0000313" key="8">
    <source>
        <dbReference type="Proteomes" id="UP000433883"/>
    </source>
</evidence>
<evidence type="ECO:0000256" key="5">
    <source>
        <dbReference type="ARBA" id="ARBA00023136"/>
    </source>
</evidence>
<evidence type="ECO:0008006" key="9">
    <source>
        <dbReference type="Google" id="ProtNLM"/>
    </source>
</evidence>
<dbReference type="PANTHER" id="PTHR43791:SF1">
    <property type="entry name" value="ALLANTOATE PERMEASE"/>
    <property type="match status" value="1"/>
</dbReference>
<sequence>MVALVCPVIGFALLATLPKKNLNGQLASFYITSISAAAFTLVLSMISSNIAGQTKKVTVATMMFIAYCIGNLIGPQIIHLKDGPRYLNAKIIICVLYGFCAFVLLALRFVWVWRNARKERAIAELGDAYVHIPNQEFMDLTDQENKEFRYVL</sequence>
<feature type="transmembrane region" description="Helical" evidence="6">
    <location>
        <begin position="58"/>
        <end position="78"/>
    </location>
</feature>
<keyword evidence="2" id="KW-0813">Transport</keyword>
<reference evidence="7 8" key="1">
    <citation type="submission" date="2019-11" db="EMBL/GenBank/DDBJ databases">
        <title>Venturia inaequalis Genome Resource.</title>
        <authorList>
            <person name="Lichtner F.J."/>
        </authorList>
    </citation>
    <scope>NUCLEOTIDE SEQUENCE [LARGE SCALE GENOMIC DNA]</scope>
    <source>
        <strain evidence="7">Bline_iso_100314</strain>
    </source>
</reference>